<dbReference type="AlphaFoldDB" id="A0A0V1FW67"/>
<dbReference type="EMBL" id="JYDT01000024">
    <property type="protein sequence ID" value="KRY90113.1"/>
    <property type="molecule type" value="Genomic_DNA"/>
</dbReference>
<gene>
    <name evidence="1" type="ORF">T4D_7031</name>
</gene>
<evidence type="ECO:0000313" key="2">
    <source>
        <dbReference type="Proteomes" id="UP000054995"/>
    </source>
</evidence>
<proteinExistence type="predicted"/>
<comment type="caution">
    <text evidence="1">The sequence shown here is derived from an EMBL/GenBank/DDBJ whole genome shotgun (WGS) entry which is preliminary data.</text>
</comment>
<protein>
    <submittedName>
        <fullName evidence="1">Uncharacterized protein</fullName>
    </submittedName>
</protein>
<keyword evidence="2" id="KW-1185">Reference proteome</keyword>
<dbReference type="Proteomes" id="UP000054995">
    <property type="component" value="Unassembled WGS sequence"/>
</dbReference>
<name>A0A0V1FW67_TRIPS</name>
<evidence type="ECO:0000313" key="1">
    <source>
        <dbReference type="EMBL" id="KRY90113.1"/>
    </source>
</evidence>
<organism evidence="1 2">
    <name type="scientific">Trichinella pseudospiralis</name>
    <name type="common">Parasitic roundworm</name>
    <dbReference type="NCBI Taxonomy" id="6337"/>
    <lineage>
        <taxon>Eukaryota</taxon>
        <taxon>Metazoa</taxon>
        <taxon>Ecdysozoa</taxon>
        <taxon>Nematoda</taxon>
        <taxon>Enoplea</taxon>
        <taxon>Dorylaimia</taxon>
        <taxon>Trichinellida</taxon>
        <taxon>Trichinellidae</taxon>
        <taxon>Trichinella</taxon>
    </lineage>
</organism>
<accession>A0A0V1FW67</accession>
<sequence>MYLMGLHVWLSYEYFRPIIYSQLKEPSIIMAQQWCTFQHDFRVLKRENSYPDCVINMKIFSLTPGSKGFISLSSLIVAQMCRSEKIICSPTSRTVENSVIPRRIYFHPLADIQACLFDLPLLDDEVQLGQILMSDTNF</sequence>
<reference evidence="1 2" key="1">
    <citation type="submission" date="2015-01" db="EMBL/GenBank/DDBJ databases">
        <title>Evolution of Trichinella species and genotypes.</title>
        <authorList>
            <person name="Korhonen P.K."/>
            <person name="Edoardo P."/>
            <person name="Giuseppe L.R."/>
            <person name="Gasser R.B."/>
        </authorList>
    </citation>
    <scope>NUCLEOTIDE SEQUENCE [LARGE SCALE GENOMIC DNA]</scope>
    <source>
        <strain evidence="1">ISS470</strain>
    </source>
</reference>